<keyword evidence="9" id="KW-1185">Reference proteome</keyword>
<evidence type="ECO:0000259" key="6">
    <source>
        <dbReference type="PROSITE" id="PS50111"/>
    </source>
</evidence>
<dbReference type="STRING" id="1549748.WH95_05700"/>
<dbReference type="EMBL" id="LANI01000003">
    <property type="protein sequence ID" value="KKJ77914.1"/>
    <property type="molecule type" value="Genomic_DNA"/>
</dbReference>
<feature type="domain" description="Methyl-accepting transducer" evidence="6">
    <location>
        <begin position="348"/>
        <end position="566"/>
    </location>
</feature>
<evidence type="ECO:0000256" key="4">
    <source>
        <dbReference type="SAM" id="Coils"/>
    </source>
</evidence>
<dbReference type="SMART" id="SM00283">
    <property type="entry name" value="MA"/>
    <property type="match status" value="1"/>
</dbReference>
<dbReference type="PROSITE" id="PS50885">
    <property type="entry name" value="HAMP"/>
    <property type="match status" value="1"/>
</dbReference>
<dbReference type="Gene3D" id="1.10.287.950">
    <property type="entry name" value="Methyl-accepting chemotaxis protein"/>
    <property type="match status" value="1"/>
</dbReference>
<evidence type="ECO:0000256" key="5">
    <source>
        <dbReference type="SAM" id="Phobius"/>
    </source>
</evidence>
<dbReference type="AlphaFoldDB" id="A0A0M2RBW2"/>
<comment type="similarity">
    <text evidence="2">Belongs to the methyl-accepting chemotaxis (MCP) protein family.</text>
</comment>
<feature type="coiled-coil region" evidence="4">
    <location>
        <begin position="284"/>
        <end position="318"/>
    </location>
</feature>
<dbReference type="Proteomes" id="UP000034491">
    <property type="component" value="Unassembled WGS sequence"/>
</dbReference>
<dbReference type="Gene3D" id="6.10.340.10">
    <property type="match status" value="1"/>
</dbReference>
<dbReference type="SUPFAM" id="SSF58104">
    <property type="entry name" value="Methyl-accepting chemotaxis protein (MCP) signaling domain"/>
    <property type="match status" value="1"/>
</dbReference>
<dbReference type="GO" id="GO:0016020">
    <property type="term" value="C:membrane"/>
    <property type="evidence" value="ECO:0007669"/>
    <property type="project" value="InterPro"/>
</dbReference>
<sequence>MITAIKSRIDIKLIIALITVLVPLMAGLLFGFELLMKNMMQKEEARSQLLREMNQMLRAEITDLQTRYLSIGTHLEVNASKEIENWALSQGASVIIHDGRKDIKARYKKRKQRRDLSKNGFFVIDEGAGKPSVSLGVFTASQYQEKVKEFRFDKLALTEIEQEVARISKENSGDDALAQKVLSLKGILADATLEAEQKRIAILQHVDVIREKDEEVKAFADLALMISISLGGAAVVLILGVIFGVNRSLVTRSLVRLQAAAREVADGGSVQLREANRIDEIGSLARGVERFQQARDEAAVLREENEKERLRNQKAVEDKLINVASQLESGMNSSVKSVTLHADDLVVMSDQLQSFASNTNQQAGETIELADINAKMAGEIRELSENLITCSAEMSEAVDQQIKLTSLATKDTKEAHSTVEDLYETANQVEEIIEMIQKIAGQTHLLALNATIEASRAGVAGAGFAVVAEEVKKLSAETSQATDAIAIRVKSIRDVSEQAAQGITTIEGRINQVDQSMRGLVQLFEAQSDASNGIARFVKDSVENANKVSGSTAAMRDASRTTGDATDKLMKTSDLIKSALGHMQNDLRLILNAASSPVQ</sequence>
<evidence type="ECO:0000313" key="8">
    <source>
        <dbReference type="EMBL" id="KKJ77914.1"/>
    </source>
</evidence>
<dbReference type="CDD" id="cd06225">
    <property type="entry name" value="HAMP"/>
    <property type="match status" value="1"/>
</dbReference>
<feature type="coiled-coil region" evidence="4">
    <location>
        <begin position="32"/>
        <end position="60"/>
    </location>
</feature>
<reference evidence="8 9" key="1">
    <citation type="submission" date="2015-03" db="EMBL/GenBank/DDBJ databases">
        <title>Genome sequence of Kiloniella sp. P1-1, isolated from the gut microflora of Pacific white shrimp, Penaeus vannamei.</title>
        <authorList>
            <person name="Shao Z."/>
            <person name="Wang L."/>
            <person name="Li X."/>
        </authorList>
    </citation>
    <scope>NUCLEOTIDE SEQUENCE [LARGE SCALE GENOMIC DNA]</scope>
    <source>
        <strain evidence="8 9">P1-1</strain>
    </source>
</reference>
<proteinExistence type="inferred from homology"/>
<gene>
    <name evidence="8" type="ORF">WH95_05700</name>
</gene>
<dbReference type="GO" id="GO:0007165">
    <property type="term" value="P:signal transduction"/>
    <property type="evidence" value="ECO:0007669"/>
    <property type="project" value="UniProtKB-KW"/>
</dbReference>
<evidence type="ECO:0000259" key="7">
    <source>
        <dbReference type="PROSITE" id="PS50885"/>
    </source>
</evidence>
<keyword evidence="5" id="KW-0472">Membrane</keyword>
<dbReference type="RefSeq" id="WP_046504154.1">
    <property type="nucleotide sequence ID" value="NZ_LANI01000003.1"/>
</dbReference>
<evidence type="ECO:0000256" key="1">
    <source>
        <dbReference type="ARBA" id="ARBA00023224"/>
    </source>
</evidence>
<dbReference type="InterPro" id="IPR004089">
    <property type="entry name" value="MCPsignal_dom"/>
</dbReference>
<dbReference type="PANTHER" id="PTHR32089:SF112">
    <property type="entry name" value="LYSOZYME-LIKE PROTEIN-RELATED"/>
    <property type="match status" value="1"/>
</dbReference>
<protein>
    <recommendedName>
        <fullName evidence="10">Methyl-accepting transducer domain-containing protein</fullName>
    </recommendedName>
</protein>
<comment type="caution">
    <text evidence="8">The sequence shown here is derived from an EMBL/GenBank/DDBJ whole genome shotgun (WGS) entry which is preliminary data.</text>
</comment>
<keyword evidence="1 3" id="KW-0807">Transducer</keyword>
<dbReference type="InterPro" id="IPR003660">
    <property type="entry name" value="HAMP_dom"/>
</dbReference>
<feature type="domain" description="HAMP" evidence="7">
    <location>
        <begin position="248"/>
        <end position="300"/>
    </location>
</feature>
<evidence type="ECO:0000256" key="2">
    <source>
        <dbReference type="ARBA" id="ARBA00029447"/>
    </source>
</evidence>
<dbReference type="PATRIC" id="fig|1549748.8.peg.2631"/>
<organism evidence="8 9">
    <name type="scientific">Kiloniella litopenaei</name>
    <dbReference type="NCBI Taxonomy" id="1549748"/>
    <lineage>
        <taxon>Bacteria</taxon>
        <taxon>Pseudomonadati</taxon>
        <taxon>Pseudomonadota</taxon>
        <taxon>Alphaproteobacteria</taxon>
        <taxon>Rhodospirillales</taxon>
        <taxon>Kiloniellaceae</taxon>
        <taxon>Kiloniella</taxon>
    </lineage>
</organism>
<evidence type="ECO:0000256" key="3">
    <source>
        <dbReference type="PROSITE-ProRule" id="PRU00284"/>
    </source>
</evidence>
<dbReference type="Pfam" id="PF00015">
    <property type="entry name" value="MCPsignal"/>
    <property type="match status" value="1"/>
</dbReference>
<name>A0A0M2RBW2_9PROT</name>
<keyword evidence="5" id="KW-1133">Transmembrane helix</keyword>
<evidence type="ECO:0008006" key="10">
    <source>
        <dbReference type="Google" id="ProtNLM"/>
    </source>
</evidence>
<dbReference type="PANTHER" id="PTHR32089">
    <property type="entry name" value="METHYL-ACCEPTING CHEMOTAXIS PROTEIN MCPB"/>
    <property type="match status" value="1"/>
</dbReference>
<feature type="transmembrane region" description="Helical" evidence="5">
    <location>
        <begin position="13"/>
        <end position="36"/>
    </location>
</feature>
<keyword evidence="4" id="KW-0175">Coiled coil</keyword>
<feature type="transmembrane region" description="Helical" evidence="5">
    <location>
        <begin position="222"/>
        <end position="245"/>
    </location>
</feature>
<dbReference type="OrthoDB" id="2489132at2"/>
<keyword evidence="5" id="KW-0812">Transmembrane</keyword>
<evidence type="ECO:0000313" key="9">
    <source>
        <dbReference type="Proteomes" id="UP000034491"/>
    </source>
</evidence>
<accession>A0A0M2RBW2</accession>
<dbReference type="PROSITE" id="PS50111">
    <property type="entry name" value="CHEMOTAXIS_TRANSDUC_2"/>
    <property type="match status" value="1"/>
</dbReference>